<dbReference type="Gene3D" id="1.20.1640.10">
    <property type="entry name" value="Multidrug efflux transporter AcrB transmembrane domain"/>
    <property type="match status" value="1"/>
</dbReference>
<comment type="similarity">
    <text evidence="2">Belongs to the patched family.</text>
</comment>
<evidence type="ECO:0000256" key="4">
    <source>
        <dbReference type="ARBA" id="ARBA00022989"/>
    </source>
</evidence>
<evidence type="ECO:0000256" key="1">
    <source>
        <dbReference type="ARBA" id="ARBA00004141"/>
    </source>
</evidence>
<dbReference type="PANTHER" id="PTHR10796">
    <property type="entry name" value="PATCHED-RELATED"/>
    <property type="match status" value="1"/>
</dbReference>
<organism evidence="9 10">
    <name type="scientific">Cirrhinus molitorella</name>
    <name type="common">mud carp</name>
    <dbReference type="NCBI Taxonomy" id="172907"/>
    <lineage>
        <taxon>Eukaryota</taxon>
        <taxon>Metazoa</taxon>
        <taxon>Chordata</taxon>
        <taxon>Craniata</taxon>
        <taxon>Vertebrata</taxon>
        <taxon>Euteleostomi</taxon>
        <taxon>Actinopterygii</taxon>
        <taxon>Neopterygii</taxon>
        <taxon>Teleostei</taxon>
        <taxon>Ostariophysi</taxon>
        <taxon>Cypriniformes</taxon>
        <taxon>Cyprinidae</taxon>
        <taxon>Labeoninae</taxon>
        <taxon>Labeonini</taxon>
        <taxon>Cirrhinus</taxon>
    </lineage>
</organism>
<dbReference type="PROSITE" id="PS50156">
    <property type="entry name" value="SSD"/>
    <property type="match status" value="1"/>
</dbReference>
<keyword evidence="10" id="KW-1185">Reference proteome</keyword>
<feature type="transmembrane region" description="Helical" evidence="7">
    <location>
        <begin position="381"/>
        <end position="401"/>
    </location>
</feature>
<dbReference type="GO" id="GO:0016020">
    <property type="term" value="C:membrane"/>
    <property type="evidence" value="ECO:0007669"/>
    <property type="project" value="UniProtKB-SubCell"/>
</dbReference>
<evidence type="ECO:0000259" key="8">
    <source>
        <dbReference type="PROSITE" id="PS50156"/>
    </source>
</evidence>
<proteinExistence type="inferred from homology"/>
<evidence type="ECO:0000313" key="9">
    <source>
        <dbReference type="EMBL" id="KAK2870303.1"/>
    </source>
</evidence>
<reference evidence="9" key="1">
    <citation type="submission" date="2023-08" db="EMBL/GenBank/DDBJ databases">
        <title>Chromosome-level Genome Assembly of mud carp (Cirrhinus molitorella).</title>
        <authorList>
            <person name="Liu H."/>
        </authorList>
    </citation>
    <scope>NUCLEOTIDE SEQUENCE</scope>
    <source>
        <strain evidence="9">Prfri</strain>
        <tissue evidence="9">Muscle</tissue>
    </source>
</reference>
<feature type="transmembrane region" description="Helical" evidence="7">
    <location>
        <begin position="159"/>
        <end position="181"/>
    </location>
</feature>
<evidence type="ECO:0000256" key="7">
    <source>
        <dbReference type="SAM" id="Phobius"/>
    </source>
</evidence>
<evidence type="ECO:0000256" key="2">
    <source>
        <dbReference type="ARBA" id="ARBA00005585"/>
    </source>
</evidence>
<feature type="transmembrane region" description="Helical" evidence="7">
    <location>
        <begin position="262"/>
        <end position="281"/>
    </location>
</feature>
<comment type="caution">
    <text evidence="9">The sequence shown here is derived from an EMBL/GenBank/DDBJ whole genome shotgun (WGS) entry which is preliminary data.</text>
</comment>
<dbReference type="InterPro" id="IPR051697">
    <property type="entry name" value="Patched_domain-protein"/>
</dbReference>
<gene>
    <name evidence="9" type="ORF">Q8A67_024695</name>
</gene>
<evidence type="ECO:0000256" key="6">
    <source>
        <dbReference type="ARBA" id="ARBA00023180"/>
    </source>
</evidence>
<comment type="subcellular location">
    <subcellularLocation>
        <location evidence="1">Membrane</location>
        <topology evidence="1">Multi-pass membrane protein</topology>
    </subcellularLocation>
</comment>
<dbReference type="EMBL" id="JAUYZG010000024">
    <property type="protein sequence ID" value="KAK2870303.1"/>
    <property type="molecule type" value="Genomic_DNA"/>
</dbReference>
<keyword evidence="5 7" id="KW-0472">Membrane</keyword>
<dbReference type="AlphaFoldDB" id="A0AA88TC52"/>
<evidence type="ECO:0000313" key="10">
    <source>
        <dbReference type="Proteomes" id="UP001187343"/>
    </source>
</evidence>
<keyword evidence="6" id="KW-0325">Glycoprotein</keyword>
<feature type="transmembrane region" description="Helical" evidence="7">
    <location>
        <begin position="33"/>
        <end position="53"/>
    </location>
</feature>
<dbReference type="InterPro" id="IPR000731">
    <property type="entry name" value="SSD"/>
</dbReference>
<protein>
    <recommendedName>
        <fullName evidence="8">SSD domain-containing protein</fullName>
    </recommendedName>
</protein>
<feature type="transmembrane region" description="Helical" evidence="7">
    <location>
        <begin position="188"/>
        <end position="212"/>
    </location>
</feature>
<feature type="domain" description="SSD" evidence="8">
    <location>
        <begin position="159"/>
        <end position="316"/>
    </location>
</feature>
<feature type="transmembrane region" description="Helical" evidence="7">
    <location>
        <begin position="293"/>
        <end position="316"/>
    </location>
</feature>
<name>A0AA88TC52_9TELE</name>
<dbReference type="SUPFAM" id="SSF82866">
    <property type="entry name" value="Multidrug efflux transporter AcrB transmembrane domain"/>
    <property type="match status" value="1"/>
</dbReference>
<dbReference type="PANTHER" id="PTHR10796:SF60">
    <property type="entry name" value="PATCHED DOMAIN-CONTAINING PROTEIN 3"/>
    <property type="match status" value="1"/>
</dbReference>
<evidence type="ECO:0000256" key="5">
    <source>
        <dbReference type="ARBA" id="ARBA00023136"/>
    </source>
</evidence>
<dbReference type="Proteomes" id="UP001187343">
    <property type="component" value="Unassembled WGS sequence"/>
</dbReference>
<accession>A0AA88TC52</accession>
<sequence>MPVNMAGCTTDCVEKPISICFQKFGRFVGTYPWWFFISPLFISAVLGSGFYFLEDREANDIEDQFTPVNGPAKLERQFVQQNFPQNDSVFSNQRLYTDGVYASFIAVSRSSNILTDAAFQEIVTLDRKVKELNVSMGHEVTHSTSLSRQVEFEANTKDVIPLFSITYVIAIAFSILSCLRFDCVRNKVWVAAFGVFSAGLAVLSSFGMMLHIGVPFVMTVANSPFLILGIGVDDMFILISCWQQTNVHDQVETRLSKTYKEAAISITITTLTDVLAFYIGLMTPFRSVRSFCLYTSTSILFCYIYSITFFGAFLVLNGRRENSNKHWLTCKEVPEECPVGQSKWYELCCVGGAYDPHSGTEEVQPMNHFFKKYYGPFLTKSWTKVFVIVLYCIYLIISIYGCFQIQEGIDLRNLAADDSYVVKYYDNEKGYFSEYGPNIMVVIRREFPYWDENGTPAKNKSGPEEQAMKHHTNNIQANAKEVHMLLCFP</sequence>
<keyword evidence="3 7" id="KW-0812">Transmembrane</keyword>
<keyword evidence="4 7" id="KW-1133">Transmembrane helix</keyword>
<feature type="transmembrane region" description="Helical" evidence="7">
    <location>
        <begin position="224"/>
        <end position="242"/>
    </location>
</feature>
<dbReference type="Pfam" id="PF02460">
    <property type="entry name" value="Patched"/>
    <property type="match status" value="1"/>
</dbReference>
<dbReference type="InterPro" id="IPR003392">
    <property type="entry name" value="PTHD_SSD"/>
</dbReference>
<evidence type="ECO:0000256" key="3">
    <source>
        <dbReference type="ARBA" id="ARBA00022692"/>
    </source>
</evidence>